<feature type="transmembrane region" description="Helical" evidence="1">
    <location>
        <begin position="20"/>
        <end position="41"/>
    </location>
</feature>
<gene>
    <name evidence="2" type="ORF">Lpp123_08522</name>
</gene>
<keyword evidence="1" id="KW-0812">Transmembrane</keyword>
<feature type="transmembrane region" description="Helical" evidence="1">
    <location>
        <begin position="133"/>
        <end position="151"/>
    </location>
</feature>
<evidence type="ECO:0000313" key="2">
    <source>
        <dbReference type="EMBL" id="EPC52776.1"/>
    </source>
</evidence>
<dbReference type="Proteomes" id="UP000014316">
    <property type="component" value="Unassembled WGS sequence"/>
</dbReference>
<keyword evidence="1" id="KW-1133">Transmembrane helix</keyword>
<proteinExistence type="predicted"/>
<dbReference type="AlphaFoldDB" id="A0A829GF65"/>
<evidence type="ECO:0000256" key="1">
    <source>
        <dbReference type="SAM" id="Phobius"/>
    </source>
</evidence>
<feature type="transmembrane region" description="Helical" evidence="1">
    <location>
        <begin position="61"/>
        <end position="84"/>
    </location>
</feature>
<protein>
    <submittedName>
        <fullName evidence="2">Amino acid transporter</fullName>
    </submittedName>
</protein>
<name>A0A829GF65_LACPA</name>
<comment type="caution">
    <text evidence="2">The sequence shown here is derived from an EMBL/GenBank/DDBJ whole genome shotgun (WGS) entry which is preliminary data.</text>
</comment>
<accession>A0A829GF65</accession>
<reference evidence="2 3" key="1">
    <citation type="journal article" date="2013" name="PLoS ONE">
        <title>Lactobacillus paracasei comparative genomics: towards species pan-genome definition and exploitation of diversity.</title>
        <authorList>
            <person name="Smokvina T."/>
            <person name="Wels M."/>
            <person name="Polka J."/>
            <person name="Chervaux C."/>
            <person name="Brisse S."/>
            <person name="Boekhorst J."/>
            <person name="van Hylckama Vlieg J.E."/>
            <person name="Siezen R.J."/>
        </authorList>
    </citation>
    <scope>NUCLEOTIDE SEQUENCE [LARGE SCALE GENOMIC DNA]</scope>
    <source>
        <strain evidence="2 3">Lpp123</strain>
    </source>
</reference>
<organism evidence="2 3">
    <name type="scientific">Lacticaseibacillus paracasei subsp. paracasei Lpp123</name>
    <dbReference type="NCBI Taxonomy" id="1256201"/>
    <lineage>
        <taxon>Bacteria</taxon>
        <taxon>Bacillati</taxon>
        <taxon>Bacillota</taxon>
        <taxon>Bacilli</taxon>
        <taxon>Lactobacillales</taxon>
        <taxon>Lactobacillaceae</taxon>
        <taxon>Lacticaseibacillus</taxon>
    </lineage>
</organism>
<evidence type="ECO:0000313" key="3">
    <source>
        <dbReference type="Proteomes" id="UP000014316"/>
    </source>
</evidence>
<feature type="transmembrane region" description="Helical" evidence="1">
    <location>
        <begin position="163"/>
        <end position="181"/>
    </location>
</feature>
<feature type="transmembrane region" description="Helical" evidence="1">
    <location>
        <begin position="90"/>
        <end position="112"/>
    </location>
</feature>
<dbReference type="EMBL" id="ANJW01000513">
    <property type="protein sequence ID" value="EPC52776.1"/>
    <property type="molecule type" value="Genomic_DNA"/>
</dbReference>
<sequence>MIMALGALLPKINDIFNWLLNLNGIVSPLSTCFLFWSYTMVRLHQDRFPTPAYTYLKNRKVGLFVGIWMLGITFLLGTLGFFPTDATAETFALMLVLNIVVPIGMVALGVLMPWIAQRQRKARNGLAFGRTTWLGFTVIILLGLVSAATYGMHVNLLNHLNPILQWSIIFVVDLVIIGVVAKVTANGRRQISTD</sequence>
<keyword evidence="1" id="KW-0472">Membrane</keyword>